<evidence type="ECO:0000313" key="2">
    <source>
        <dbReference type="EMBL" id="SHH64181.1"/>
    </source>
</evidence>
<proteinExistence type="predicted"/>
<name>A0A1M5UMK5_9BACT</name>
<gene>
    <name evidence="2" type="ORF">SAMN04488109_4780</name>
</gene>
<sequence>MSIFGFLILVGIGVFLYKTYFSNNTYETKDERYNAERNKRQQELDRLLDKIANRGMDSLSEQERRRLDELSGKR</sequence>
<dbReference type="OrthoDB" id="9807874at2"/>
<reference evidence="2 3" key="1">
    <citation type="submission" date="2016-11" db="EMBL/GenBank/DDBJ databases">
        <authorList>
            <person name="Jaros S."/>
            <person name="Januszkiewicz K."/>
            <person name="Wedrychowicz H."/>
        </authorList>
    </citation>
    <scope>NUCLEOTIDE SEQUENCE [LARGE SCALE GENOMIC DNA]</scope>
    <source>
        <strain evidence="2 3">DSM 24574</strain>
    </source>
</reference>
<dbReference type="Pfam" id="PF20216">
    <property type="entry name" value="DUF6576"/>
    <property type="match status" value="1"/>
</dbReference>
<dbReference type="RefSeq" id="WP_073139094.1">
    <property type="nucleotide sequence ID" value="NZ_FQWQ01000003.1"/>
</dbReference>
<dbReference type="AlphaFoldDB" id="A0A1M5UMK5"/>
<evidence type="ECO:0000313" key="3">
    <source>
        <dbReference type="Proteomes" id="UP000184212"/>
    </source>
</evidence>
<dbReference type="STRING" id="947013.SAMN04488109_4780"/>
<keyword evidence="3" id="KW-1185">Reference proteome</keyword>
<evidence type="ECO:0000259" key="1">
    <source>
        <dbReference type="Pfam" id="PF20216"/>
    </source>
</evidence>
<organism evidence="2 3">
    <name type="scientific">Chryseolinea serpens</name>
    <dbReference type="NCBI Taxonomy" id="947013"/>
    <lineage>
        <taxon>Bacteria</taxon>
        <taxon>Pseudomonadati</taxon>
        <taxon>Bacteroidota</taxon>
        <taxon>Cytophagia</taxon>
        <taxon>Cytophagales</taxon>
        <taxon>Fulvivirgaceae</taxon>
        <taxon>Chryseolinea</taxon>
    </lineage>
</organism>
<dbReference type="EMBL" id="FQWQ01000003">
    <property type="protein sequence ID" value="SHH64181.1"/>
    <property type="molecule type" value="Genomic_DNA"/>
</dbReference>
<protein>
    <recommendedName>
        <fullName evidence="1">DUF6576 domain-containing protein</fullName>
    </recommendedName>
</protein>
<dbReference type="InterPro" id="IPR046483">
    <property type="entry name" value="DUF6576"/>
</dbReference>
<accession>A0A1M5UMK5</accession>
<dbReference type="Proteomes" id="UP000184212">
    <property type="component" value="Unassembled WGS sequence"/>
</dbReference>
<feature type="domain" description="DUF6576" evidence="1">
    <location>
        <begin position="28"/>
        <end position="73"/>
    </location>
</feature>